<accession>A0A6H9FIR2</accession>
<evidence type="ECO:0000313" key="3">
    <source>
        <dbReference type="Proteomes" id="UP000438874"/>
    </source>
</evidence>
<reference evidence="2 3" key="1">
    <citation type="submission" date="2019-02" db="EMBL/GenBank/DDBJ databases">
        <title>Draft genome sequence of Arthrospira platensis NIES-3787.</title>
        <authorList>
            <person name="Yamaguchi H."/>
            <person name="Suzuki S."/>
            <person name="Kawachi M."/>
        </authorList>
    </citation>
    <scope>NUCLEOTIDE SEQUENCE [LARGE SCALE GENOMIC DNA]</scope>
    <source>
        <strain evidence="2 3">NIES-3787</strain>
    </source>
</reference>
<evidence type="ECO:0000256" key="1">
    <source>
        <dbReference type="SAM" id="MobiDB-lite"/>
    </source>
</evidence>
<sequence>MITENREAPKVLFTSLQGYPLQRTSRGSSSCVTHQGREGDTPSLVPTVKSVRHR</sequence>
<feature type="region of interest" description="Disordered" evidence="1">
    <location>
        <begin position="22"/>
        <end position="54"/>
    </location>
</feature>
<name>A0A6H9FIR2_MICAE</name>
<comment type="caution">
    <text evidence="2">The sequence shown here is derived from an EMBL/GenBank/DDBJ whole genome shotgun (WGS) entry which is preliminary data.</text>
</comment>
<proteinExistence type="predicted"/>
<feature type="compositionally biased region" description="Polar residues" evidence="1">
    <location>
        <begin position="22"/>
        <end position="33"/>
    </location>
</feature>
<dbReference type="Proteomes" id="UP000438874">
    <property type="component" value="Unassembled WGS sequence"/>
</dbReference>
<protein>
    <submittedName>
        <fullName evidence="2">Uncharacterized protein</fullName>
    </submittedName>
</protein>
<evidence type="ECO:0000313" key="2">
    <source>
        <dbReference type="EMBL" id="GCL44533.1"/>
    </source>
</evidence>
<gene>
    <name evidence="2" type="ORF">NIES3787_02090</name>
</gene>
<organism evidence="2 3">
    <name type="scientific">Microcystis aeruginosa NIES-3787</name>
    <dbReference type="NCBI Taxonomy" id="2517782"/>
    <lineage>
        <taxon>Bacteria</taxon>
        <taxon>Bacillati</taxon>
        <taxon>Cyanobacteriota</taxon>
        <taxon>Cyanophyceae</taxon>
        <taxon>Oscillatoriophycideae</taxon>
        <taxon>Chroococcales</taxon>
        <taxon>Microcystaceae</taxon>
        <taxon>Microcystis</taxon>
    </lineage>
</organism>
<dbReference type="EMBL" id="BJCH01000002">
    <property type="protein sequence ID" value="GCL44533.1"/>
    <property type="molecule type" value="Genomic_DNA"/>
</dbReference>
<dbReference type="AlphaFoldDB" id="A0A6H9FIR2"/>